<evidence type="ECO:0000313" key="10">
    <source>
        <dbReference type="EMBL" id="EEU95021.1"/>
    </source>
</evidence>
<dbReference type="PATRIC" id="fig|411483.3.peg.2640"/>
<evidence type="ECO:0000256" key="3">
    <source>
        <dbReference type="ARBA" id="ARBA00022801"/>
    </source>
</evidence>
<dbReference type="GeneID" id="90660458"/>
<comment type="similarity">
    <text evidence="1">Belongs to the helicase family. UvrD subfamily.</text>
</comment>
<evidence type="ECO:0000256" key="4">
    <source>
        <dbReference type="ARBA" id="ARBA00022806"/>
    </source>
</evidence>
<dbReference type="GO" id="GO:0000725">
    <property type="term" value="P:recombinational repair"/>
    <property type="evidence" value="ECO:0007669"/>
    <property type="project" value="TreeGrafter"/>
</dbReference>
<dbReference type="InterPro" id="IPR000212">
    <property type="entry name" value="DNA_helicase_UvrD/REP"/>
</dbReference>
<dbReference type="OrthoDB" id="9810135at2"/>
<keyword evidence="3 10" id="KW-0378">Hydrolase</keyword>
<evidence type="ECO:0000256" key="2">
    <source>
        <dbReference type="ARBA" id="ARBA00022741"/>
    </source>
</evidence>
<evidence type="ECO:0000256" key="6">
    <source>
        <dbReference type="ARBA" id="ARBA00023235"/>
    </source>
</evidence>
<dbReference type="Pfam" id="PF13361">
    <property type="entry name" value="UvrD_C"/>
    <property type="match status" value="2"/>
</dbReference>
<evidence type="ECO:0000313" key="11">
    <source>
        <dbReference type="Proteomes" id="UP000004619"/>
    </source>
</evidence>
<accession>C7HAN7</accession>
<dbReference type="Gene3D" id="3.30.2310.20">
    <property type="entry name" value="RelE-like"/>
    <property type="match status" value="1"/>
</dbReference>
<organism evidence="10 11">
    <name type="scientific">Faecalibacterium duncaniae (strain DSM 17677 / JCM 31915 / A2-165)</name>
    <name type="common">Faecalibacterium prausnitzii</name>
    <dbReference type="NCBI Taxonomy" id="411483"/>
    <lineage>
        <taxon>Bacteria</taxon>
        <taxon>Bacillati</taxon>
        <taxon>Bacillota</taxon>
        <taxon>Clostridia</taxon>
        <taxon>Eubacteriales</taxon>
        <taxon>Oscillospiraceae</taxon>
        <taxon>Faecalibacterium</taxon>
    </lineage>
</organism>
<evidence type="ECO:0000256" key="5">
    <source>
        <dbReference type="ARBA" id="ARBA00022840"/>
    </source>
</evidence>
<dbReference type="Gene3D" id="3.40.50.300">
    <property type="entry name" value="P-loop containing nucleotide triphosphate hydrolases"/>
    <property type="match status" value="2"/>
</dbReference>
<dbReference type="RefSeq" id="WP_005936127.1">
    <property type="nucleotide sequence ID" value="NZ_CP022479.1"/>
</dbReference>
<keyword evidence="4 10" id="KW-0347">Helicase</keyword>
<dbReference type="HOGENOM" id="CLU_023846_0_0_9"/>
<gene>
    <name evidence="10" type="ORF">FAEPRAA2165_03352</name>
</gene>
<dbReference type="InterPro" id="IPR014016">
    <property type="entry name" value="UvrD-like_ATP-bd"/>
</dbReference>
<dbReference type="Pfam" id="PF00580">
    <property type="entry name" value="UvrD-helicase"/>
    <property type="match status" value="1"/>
</dbReference>
<dbReference type="InterPro" id="IPR013986">
    <property type="entry name" value="DExx_box_DNA_helicase_dom_sf"/>
</dbReference>
<evidence type="ECO:0000256" key="9">
    <source>
        <dbReference type="ARBA" id="ARBA00048988"/>
    </source>
</evidence>
<dbReference type="EC" id="5.6.2.4" evidence="8"/>
<reference evidence="10" key="1">
    <citation type="submission" date="2009-08" db="EMBL/GenBank/DDBJ databases">
        <authorList>
            <person name="Weinstock G."/>
            <person name="Sodergren E."/>
            <person name="Clifton S."/>
            <person name="Fulton L."/>
            <person name="Fulton B."/>
            <person name="Courtney L."/>
            <person name="Fronick C."/>
            <person name="Harrison M."/>
            <person name="Strong C."/>
            <person name="Farmer C."/>
            <person name="Delahaunty K."/>
            <person name="Markovic C."/>
            <person name="Hall O."/>
            <person name="Minx P."/>
            <person name="Tomlinson C."/>
            <person name="Mitreva M."/>
            <person name="Nelson J."/>
            <person name="Hou S."/>
            <person name="Wollam A."/>
            <person name="Pepin K.H."/>
            <person name="Johnson M."/>
            <person name="Bhonagiri V."/>
            <person name="Nash W.E."/>
            <person name="Warren W."/>
            <person name="Chinwalla A."/>
            <person name="Mardis E.R."/>
            <person name="Wilson R.K."/>
        </authorList>
    </citation>
    <scope>NUCLEOTIDE SEQUENCE [LARGE SCALE GENOMIC DNA]</scope>
    <source>
        <strain evidence="10">A2-165</strain>
    </source>
</reference>
<sequence>MTTAKVAISADFLTAFAHLPRQVQGKVTELVNKFRNDPASPGIHYEKINSCIDKKIYSIRIDDTYRGIVVRQSEVYLLLWVDHHDEAYQWAARKRCEVNPNTGSLQVFDVQTVSEPIAAHSQPLLFSAFKDADLLRLSVPEALLPYVRSFETKEQFYQARSSFPADAYEYLAWLAEGFSMEEVLELANEECNTSPAAQDLSAALEQPITMRSFVVVEGEDELRRIMAAPLEKWRVFLHPAQRNLTQKNYSGPVRVLGGAGTGKTVVALHRAKYLASQCTGQQRILFTTYTANLAADIQENLRKICSIEELRKIEVIHLDAWVSRFMRESGFSFQIGYDDALAPIWEKALFLANTELPYDVSFYQEEWNRVVISQEAITRDQYLKASRNGRGTRLDRRKRLLVWQVLDNYQNLMKEHQIRDINTAMYECTKLLQGSSVKSQYTHIIVDEGQDLSDIAYRLIRALAGPEHANDLFIVGDAHQRIYRNRPILSKCGINVRGRSSILKINYRTTEEIRHSAFSFLEGLSFDDLDESTDSGTQCQSLTHGEPPIIRNFPDANAEFNFIYTEIRKLQNSGILLKEICIVARTKNLTNDYLSLLTKASIRSYAIKRNQPDNRNFDGIRVATMHRVKGLEFKYVFIAALNHRVVPLAAAINHMDPISEKESITSEKCLLYVAMTRAQKGVYITSYGTCSQFLHQSD</sequence>
<dbReference type="SUPFAM" id="SSF52540">
    <property type="entry name" value="P-loop containing nucleoside triphosphate hydrolases"/>
    <property type="match status" value="1"/>
</dbReference>
<dbReference type="PANTHER" id="PTHR11070">
    <property type="entry name" value="UVRD / RECB / PCRA DNA HELICASE FAMILY MEMBER"/>
    <property type="match status" value="1"/>
</dbReference>
<dbReference type="InterPro" id="IPR035093">
    <property type="entry name" value="RelE/ParE_toxin_dom_sf"/>
</dbReference>
<dbReference type="AlphaFoldDB" id="C7HAN7"/>
<dbReference type="InterPro" id="IPR014017">
    <property type="entry name" value="DNA_helicase_UvrD-like_C"/>
</dbReference>
<dbReference type="PANTHER" id="PTHR11070:SF45">
    <property type="entry name" value="DNA 3'-5' HELICASE"/>
    <property type="match status" value="1"/>
</dbReference>
<dbReference type="GO" id="GO:0043138">
    <property type="term" value="F:3'-5' DNA helicase activity"/>
    <property type="evidence" value="ECO:0007669"/>
    <property type="project" value="UniProtKB-EC"/>
</dbReference>
<dbReference type="GO" id="GO:0003677">
    <property type="term" value="F:DNA binding"/>
    <property type="evidence" value="ECO:0007669"/>
    <property type="project" value="UniProtKB-KW"/>
</dbReference>
<dbReference type="Gene3D" id="1.10.10.160">
    <property type="match status" value="1"/>
</dbReference>
<dbReference type="InterPro" id="IPR027417">
    <property type="entry name" value="P-loop_NTPase"/>
</dbReference>
<keyword evidence="5" id="KW-0067">ATP-binding</keyword>
<keyword evidence="11" id="KW-1185">Reference proteome</keyword>
<comment type="caution">
    <text evidence="10">The sequence shown here is derived from an EMBL/GenBank/DDBJ whole genome shotgun (WGS) entry which is preliminary data.</text>
</comment>
<keyword evidence="2" id="KW-0547">Nucleotide-binding</keyword>
<dbReference type="PROSITE" id="PS51198">
    <property type="entry name" value="UVRD_HELICASE_ATP_BIND"/>
    <property type="match status" value="1"/>
</dbReference>
<dbReference type="GO" id="GO:0005524">
    <property type="term" value="F:ATP binding"/>
    <property type="evidence" value="ECO:0007669"/>
    <property type="project" value="UniProtKB-UniRule"/>
</dbReference>
<comment type="catalytic activity">
    <reaction evidence="7">
        <text>Couples ATP hydrolysis with the unwinding of duplex DNA by translocating in the 3'-5' direction.</text>
        <dbReference type="EC" id="5.6.2.4"/>
    </reaction>
</comment>
<comment type="catalytic activity">
    <reaction evidence="9">
        <text>ATP + H2O = ADP + phosphate + H(+)</text>
        <dbReference type="Rhea" id="RHEA:13065"/>
        <dbReference type="ChEBI" id="CHEBI:15377"/>
        <dbReference type="ChEBI" id="CHEBI:15378"/>
        <dbReference type="ChEBI" id="CHEBI:30616"/>
        <dbReference type="ChEBI" id="CHEBI:43474"/>
        <dbReference type="ChEBI" id="CHEBI:456216"/>
        <dbReference type="EC" id="5.6.2.4"/>
    </reaction>
</comment>
<evidence type="ECO:0000256" key="1">
    <source>
        <dbReference type="ARBA" id="ARBA00009922"/>
    </source>
</evidence>
<dbReference type="EMBL" id="ACOP02000091">
    <property type="protein sequence ID" value="EEU95021.1"/>
    <property type="molecule type" value="Genomic_DNA"/>
</dbReference>
<dbReference type="STRING" id="411483.FAEPRAA2165_03352"/>
<protein>
    <recommendedName>
        <fullName evidence="8">DNA 3'-5' helicase</fullName>
        <ecNumber evidence="8">5.6.2.4</ecNumber>
    </recommendedName>
</protein>
<evidence type="ECO:0000256" key="7">
    <source>
        <dbReference type="ARBA" id="ARBA00034617"/>
    </source>
</evidence>
<name>C7HAN7_FAED2</name>
<dbReference type="Proteomes" id="UP000004619">
    <property type="component" value="Unassembled WGS sequence"/>
</dbReference>
<dbReference type="eggNOG" id="COG0210">
    <property type="taxonomic scope" value="Bacteria"/>
</dbReference>
<proteinExistence type="inferred from homology"/>
<evidence type="ECO:0000256" key="8">
    <source>
        <dbReference type="ARBA" id="ARBA00034808"/>
    </source>
</evidence>
<keyword evidence="6" id="KW-0413">Isomerase</keyword>
<dbReference type="GO" id="GO:0016887">
    <property type="term" value="F:ATP hydrolysis activity"/>
    <property type="evidence" value="ECO:0007669"/>
    <property type="project" value="RHEA"/>
</dbReference>
<dbReference type="SUPFAM" id="SSF143011">
    <property type="entry name" value="RelE-like"/>
    <property type="match status" value="1"/>
</dbReference>